<reference evidence="9 10" key="1">
    <citation type="submission" date="2016-08" db="EMBL/GenBank/DDBJ databases">
        <title>A novel genetic cassette of butanologenic Thermoanaerobacterium thermosaccharolyticum that directly convert cellulose to butanol.</title>
        <authorList>
            <person name="Li T."/>
            <person name="He J."/>
        </authorList>
    </citation>
    <scope>NUCLEOTIDE SEQUENCE [LARGE SCALE GENOMIC DNA]</scope>
    <source>
        <strain evidence="9 10">TG57</strain>
    </source>
</reference>
<dbReference type="RefSeq" id="WP_217348807.1">
    <property type="nucleotide sequence ID" value="NZ_CP016893.1"/>
</dbReference>
<dbReference type="Gene3D" id="3.40.190.10">
    <property type="entry name" value="Periplasmic binding protein-like II"/>
    <property type="match status" value="2"/>
</dbReference>
<accession>A0A223I292</accession>
<keyword evidence="5" id="KW-1003">Cell membrane</keyword>
<dbReference type="PANTHER" id="PTHR30024">
    <property type="entry name" value="ALIPHATIC SULFONATES-BINDING PROTEIN-RELATED"/>
    <property type="match status" value="1"/>
</dbReference>
<evidence type="ECO:0000256" key="1">
    <source>
        <dbReference type="ARBA" id="ARBA00004418"/>
    </source>
</evidence>
<evidence type="ECO:0000256" key="8">
    <source>
        <dbReference type="ARBA" id="ARBA00023136"/>
    </source>
</evidence>
<dbReference type="InterPro" id="IPR044527">
    <property type="entry name" value="NrtA/CpmA_ABC-bd_dom"/>
</dbReference>
<proteinExistence type="inferred from homology"/>
<sequence>MNKHMKFKIFTLITIIGILILVTGCSNKSGNGEVSTVRIGLFPNITHAQGLLGKENGAFQKALGETKIDWKIFNAGPSEIEALLADEIDIGYIGPGPAINGFAKSNGAIKVIAGAANGGEVLVSRKDMKIDDVKGLSGKKVAVPQFGNTQDLTLRHLLNEYGLKDTTKGGTVEVHQAENPDIETLMGKGDIDAALVPEPWGSILIKEINANVVLDYDKILRGGDYSTTVVVVRTQFLKEHPDIVEEFLKVHVQLTDYINKNKSEAYTSINKEIYELTKKPLPNDILNTSFNRLKVTVDPEKSSINDYINLSKEAGFLKNDVDVNKMIDTSLLNKILGSIK</sequence>
<dbReference type="EMBL" id="CP016893">
    <property type="protein sequence ID" value="AST58853.1"/>
    <property type="molecule type" value="Genomic_DNA"/>
</dbReference>
<evidence type="ECO:0000256" key="6">
    <source>
        <dbReference type="ARBA" id="ARBA00022519"/>
    </source>
</evidence>
<name>A0A223I292_THETR</name>
<evidence type="ECO:0000256" key="7">
    <source>
        <dbReference type="ARBA" id="ARBA00022729"/>
    </source>
</evidence>
<dbReference type="SUPFAM" id="SSF53850">
    <property type="entry name" value="Periplasmic binding protein-like II"/>
    <property type="match status" value="1"/>
</dbReference>
<dbReference type="Pfam" id="PF13379">
    <property type="entry name" value="NMT1_2"/>
    <property type="match status" value="1"/>
</dbReference>
<dbReference type="AlphaFoldDB" id="A0A223I292"/>
<dbReference type="InterPro" id="IPR010067">
    <property type="entry name" value="ABC_SsuA_sub-bd"/>
</dbReference>
<evidence type="ECO:0000256" key="5">
    <source>
        <dbReference type="ARBA" id="ARBA00022475"/>
    </source>
</evidence>
<dbReference type="GO" id="GO:0005886">
    <property type="term" value="C:plasma membrane"/>
    <property type="evidence" value="ECO:0007669"/>
    <property type="project" value="UniProtKB-SubCell"/>
</dbReference>
<evidence type="ECO:0000256" key="4">
    <source>
        <dbReference type="ARBA" id="ARBA00022448"/>
    </source>
</evidence>
<dbReference type="CDD" id="cd13553">
    <property type="entry name" value="PBP2_NrtA_CpmA_like"/>
    <property type="match status" value="1"/>
</dbReference>
<evidence type="ECO:0000313" key="10">
    <source>
        <dbReference type="Proteomes" id="UP000214975"/>
    </source>
</evidence>
<keyword evidence="4" id="KW-0813">Transport</keyword>
<comment type="subcellular location">
    <subcellularLocation>
        <location evidence="2">Cell inner membrane</location>
    </subcellularLocation>
    <subcellularLocation>
        <location evidence="1">Periplasm</location>
    </subcellularLocation>
</comment>
<evidence type="ECO:0000256" key="3">
    <source>
        <dbReference type="ARBA" id="ARBA00010742"/>
    </source>
</evidence>
<dbReference type="PROSITE" id="PS51257">
    <property type="entry name" value="PROKAR_LIPOPROTEIN"/>
    <property type="match status" value="1"/>
</dbReference>
<dbReference type="Proteomes" id="UP000214975">
    <property type="component" value="Chromosome"/>
</dbReference>
<dbReference type="PANTHER" id="PTHR30024:SF47">
    <property type="entry name" value="TAURINE-BINDING PERIPLASMIC PROTEIN"/>
    <property type="match status" value="1"/>
</dbReference>
<keyword evidence="6" id="KW-0997">Cell inner membrane</keyword>
<comment type="similarity">
    <text evidence="3">Belongs to the bacterial solute-binding protein SsuA/TauA family.</text>
</comment>
<protein>
    <submittedName>
        <fullName evidence="9">Sulfate ABC transporter substrate-binding protein</fullName>
    </submittedName>
</protein>
<keyword evidence="7" id="KW-0732">Signal</keyword>
<evidence type="ECO:0000313" key="9">
    <source>
        <dbReference type="EMBL" id="AST58853.1"/>
    </source>
</evidence>
<dbReference type="GO" id="GO:0042626">
    <property type="term" value="F:ATPase-coupled transmembrane transporter activity"/>
    <property type="evidence" value="ECO:0007669"/>
    <property type="project" value="InterPro"/>
</dbReference>
<organism evidence="9 10">
    <name type="scientific">Thermoanaerobacterium thermosaccharolyticum</name>
    <name type="common">Clostridium thermosaccharolyticum</name>
    <dbReference type="NCBI Taxonomy" id="1517"/>
    <lineage>
        <taxon>Bacteria</taxon>
        <taxon>Bacillati</taxon>
        <taxon>Bacillota</taxon>
        <taxon>Clostridia</taxon>
        <taxon>Thermoanaerobacterales</taxon>
        <taxon>Thermoanaerobacteraceae</taxon>
        <taxon>Thermoanaerobacterium</taxon>
    </lineage>
</organism>
<evidence type="ECO:0000256" key="2">
    <source>
        <dbReference type="ARBA" id="ARBA00004533"/>
    </source>
</evidence>
<gene>
    <name evidence="9" type="ORF">Thert_03078</name>
</gene>
<dbReference type="NCBIfam" id="TIGR01728">
    <property type="entry name" value="SsuA_fam"/>
    <property type="match status" value="1"/>
</dbReference>
<dbReference type="GO" id="GO:0042597">
    <property type="term" value="C:periplasmic space"/>
    <property type="evidence" value="ECO:0007669"/>
    <property type="project" value="UniProtKB-SubCell"/>
</dbReference>
<keyword evidence="8" id="KW-0472">Membrane</keyword>